<feature type="binding site" evidence="3">
    <location>
        <position position="355"/>
    </location>
    <ligand>
        <name>Zn(2+)</name>
        <dbReference type="ChEBI" id="CHEBI:29105"/>
    </ligand>
</feature>
<dbReference type="GO" id="GO:0046872">
    <property type="term" value="F:metal ion binding"/>
    <property type="evidence" value="ECO:0007669"/>
    <property type="project" value="UniProtKB-KW"/>
</dbReference>
<name>A0A9P0AWR4_BRAAE</name>
<protein>
    <recommendedName>
        <fullName evidence="2">LanC-like protein 3 homolog</fullName>
    </recommendedName>
</protein>
<dbReference type="PANTHER" id="PTHR12736">
    <property type="entry name" value="LANC-LIKE PROTEIN"/>
    <property type="match status" value="1"/>
</dbReference>
<proteinExistence type="inferred from homology"/>
<feature type="binding site" evidence="3">
    <location>
        <position position="356"/>
    </location>
    <ligand>
        <name>Zn(2+)</name>
        <dbReference type="ChEBI" id="CHEBI:29105"/>
    </ligand>
</feature>
<keyword evidence="3" id="KW-0479">Metal-binding</keyword>
<comment type="similarity">
    <text evidence="1">Belongs to the LanC-like protein family.</text>
</comment>
<dbReference type="Proteomes" id="UP001154078">
    <property type="component" value="Chromosome 2"/>
</dbReference>
<keyword evidence="5" id="KW-1185">Reference proteome</keyword>
<dbReference type="OrthoDB" id="10257263at2759"/>
<sequence length="438" mass="49185">MFKNVVRYLRSLKERKMPNLRYFINDYPDYNAKSDGIPDMPREELKLKVNEIIKRIVHKLQPIEKNASEGVYQGTAGISYMFYTLSKNAMFQESQNNLLGEAAKYLKPAITVATYNTRHPSDLPSFILGNSGIYAVSAAIYEALGDTNQSKLFVQLYHEAGRVCKEPKFLNCGCDELFVGRAGYILGALWLSKETKTELKLADLSEICSMMVASGREYSKQLKSICPLMYSYYQMEYIGAAHGLSSILQALMSVPGYLNAHPDVKDDVRNCVDYVLGMQTLEGNFPAATDEVGMGRENSGLGSDLVHWCHGAPGVVYMMAKAYLTFNDIKYLNSCKLMSDLIWNKGMLKKGPGICHGVAGNGYVFLLLYRLTANLKYLHRANCFCRFMDTERFKTEARIPDYPYSLYEGLAGTACYLADLANPTEAQFPFSDVFLLMA</sequence>
<dbReference type="AlphaFoldDB" id="A0A9P0AWR4"/>
<organism evidence="4 5">
    <name type="scientific">Brassicogethes aeneus</name>
    <name type="common">Rape pollen beetle</name>
    <name type="synonym">Meligethes aeneus</name>
    <dbReference type="NCBI Taxonomy" id="1431903"/>
    <lineage>
        <taxon>Eukaryota</taxon>
        <taxon>Metazoa</taxon>
        <taxon>Ecdysozoa</taxon>
        <taxon>Arthropoda</taxon>
        <taxon>Hexapoda</taxon>
        <taxon>Insecta</taxon>
        <taxon>Pterygota</taxon>
        <taxon>Neoptera</taxon>
        <taxon>Endopterygota</taxon>
        <taxon>Coleoptera</taxon>
        <taxon>Polyphaga</taxon>
        <taxon>Cucujiformia</taxon>
        <taxon>Nitidulidae</taxon>
        <taxon>Meligethinae</taxon>
        <taxon>Brassicogethes</taxon>
    </lineage>
</organism>
<dbReference type="SMART" id="SM01260">
    <property type="entry name" value="LANC_like"/>
    <property type="match status" value="1"/>
</dbReference>
<reference evidence="4" key="1">
    <citation type="submission" date="2021-12" db="EMBL/GenBank/DDBJ databases">
        <authorList>
            <person name="King R."/>
        </authorList>
    </citation>
    <scope>NUCLEOTIDE SEQUENCE</scope>
</reference>
<keyword evidence="3" id="KW-0862">Zinc</keyword>
<dbReference type="InterPro" id="IPR012341">
    <property type="entry name" value="6hp_glycosidase-like_sf"/>
</dbReference>
<accession>A0A9P0AWR4</accession>
<dbReference type="InterPro" id="IPR020464">
    <property type="entry name" value="LanC-like_prot_euk"/>
</dbReference>
<dbReference type="Pfam" id="PF05147">
    <property type="entry name" value="LANC_like"/>
    <property type="match status" value="1"/>
</dbReference>
<dbReference type="SUPFAM" id="SSF158745">
    <property type="entry name" value="LanC-like"/>
    <property type="match status" value="1"/>
</dbReference>
<dbReference type="Gene3D" id="1.50.10.10">
    <property type="match status" value="1"/>
</dbReference>
<evidence type="ECO:0000313" key="4">
    <source>
        <dbReference type="EMBL" id="CAH0551293.1"/>
    </source>
</evidence>
<evidence type="ECO:0000256" key="1">
    <source>
        <dbReference type="ARBA" id="ARBA00007179"/>
    </source>
</evidence>
<dbReference type="InterPro" id="IPR007822">
    <property type="entry name" value="LANC-like"/>
</dbReference>
<evidence type="ECO:0000313" key="5">
    <source>
        <dbReference type="Proteomes" id="UP001154078"/>
    </source>
</evidence>
<dbReference type="CDD" id="cd04794">
    <property type="entry name" value="euk_LANCL"/>
    <property type="match status" value="1"/>
</dbReference>
<dbReference type="GO" id="GO:0005975">
    <property type="term" value="P:carbohydrate metabolic process"/>
    <property type="evidence" value="ECO:0007669"/>
    <property type="project" value="InterPro"/>
</dbReference>
<dbReference type="PRINTS" id="PR01950">
    <property type="entry name" value="LANCSUPER"/>
</dbReference>
<evidence type="ECO:0000256" key="2">
    <source>
        <dbReference type="ARBA" id="ARBA00069999"/>
    </source>
</evidence>
<feature type="binding site" evidence="3">
    <location>
        <position position="309"/>
    </location>
    <ligand>
        <name>Zn(2+)</name>
        <dbReference type="ChEBI" id="CHEBI:29105"/>
    </ligand>
</feature>
<gene>
    <name evidence="4" type="ORF">MELIAE_LOCUS3938</name>
</gene>
<dbReference type="PRINTS" id="PR01951">
    <property type="entry name" value="LANCEUKARYTE"/>
</dbReference>
<dbReference type="EMBL" id="OV121133">
    <property type="protein sequence ID" value="CAH0551293.1"/>
    <property type="molecule type" value="Genomic_DNA"/>
</dbReference>
<dbReference type="PANTHER" id="PTHR12736:SF7">
    <property type="entry name" value="LANC-LIKE PROTEIN 3"/>
    <property type="match status" value="1"/>
</dbReference>
<dbReference type="GO" id="GO:0031179">
    <property type="term" value="P:peptide modification"/>
    <property type="evidence" value="ECO:0007669"/>
    <property type="project" value="InterPro"/>
</dbReference>
<dbReference type="GO" id="GO:0005886">
    <property type="term" value="C:plasma membrane"/>
    <property type="evidence" value="ECO:0007669"/>
    <property type="project" value="TreeGrafter"/>
</dbReference>
<dbReference type="FunFam" id="1.50.10.10:FF:000012">
    <property type="entry name" value="LanC-like protein 3"/>
    <property type="match status" value="1"/>
</dbReference>
<evidence type="ECO:0000256" key="3">
    <source>
        <dbReference type="PIRSR" id="PIRSR607822-1"/>
    </source>
</evidence>